<reference evidence="2 3" key="1">
    <citation type="submission" date="2015-12" db="EMBL/GenBank/DDBJ databases">
        <title>Dictyostelia acquired genes for synthesis and detection of signals that induce cell-type specialization by lateral gene transfer from prokaryotes.</title>
        <authorList>
            <person name="Gloeckner G."/>
            <person name="Schaap P."/>
        </authorList>
    </citation>
    <scope>NUCLEOTIDE SEQUENCE [LARGE SCALE GENOMIC DNA]</scope>
    <source>
        <strain evidence="2 3">TK</strain>
    </source>
</reference>
<feature type="transmembrane region" description="Helical" evidence="1">
    <location>
        <begin position="108"/>
        <end position="131"/>
    </location>
</feature>
<gene>
    <name evidence="2" type="ORF">DLAC_08583</name>
</gene>
<evidence type="ECO:0000313" key="3">
    <source>
        <dbReference type="Proteomes" id="UP000076078"/>
    </source>
</evidence>
<dbReference type="EMBL" id="LODT01000037">
    <property type="protein sequence ID" value="KYQ90008.1"/>
    <property type="molecule type" value="Genomic_DNA"/>
</dbReference>
<keyword evidence="1" id="KW-0472">Membrane</keyword>
<name>A0A151Z7V1_TIELA</name>
<accession>A0A151Z7V1</accession>
<keyword evidence="1" id="KW-0812">Transmembrane</keyword>
<sequence length="144" mass="16813">MGPIIYLIHHHYYTIPKYKNNYIVIDTAISDTTNNTVITIPSIITVDNIRDNQSIDQEETYLLSSQKCLRNSQYNNNNNTTKPRPFLFYNRDNFNWLRLLYSSLFSGYQAYLGLILMTTGVGFGFLLYYLFAGVCNIHFKHFVS</sequence>
<evidence type="ECO:0000313" key="2">
    <source>
        <dbReference type="EMBL" id="KYQ90008.1"/>
    </source>
</evidence>
<proteinExistence type="predicted"/>
<comment type="caution">
    <text evidence="2">The sequence shown here is derived from an EMBL/GenBank/DDBJ whole genome shotgun (WGS) entry which is preliminary data.</text>
</comment>
<evidence type="ECO:0000256" key="1">
    <source>
        <dbReference type="SAM" id="Phobius"/>
    </source>
</evidence>
<dbReference type="InParanoid" id="A0A151Z7V1"/>
<organism evidence="2 3">
    <name type="scientific">Tieghemostelium lacteum</name>
    <name type="common">Slime mold</name>
    <name type="synonym">Dictyostelium lacteum</name>
    <dbReference type="NCBI Taxonomy" id="361077"/>
    <lineage>
        <taxon>Eukaryota</taxon>
        <taxon>Amoebozoa</taxon>
        <taxon>Evosea</taxon>
        <taxon>Eumycetozoa</taxon>
        <taxon>Dictyostelia</taxon>
        <taxon>Dictyosteliales</taxon>
        <taxon>Raperosteliaceae</taxon>
        <taxon>Tieghemostelium</taxon>
    </lineage>
</organism>
<protein>
    <submittedName>
        <fullName evidence="2">RING zinc finger-containing protein</fullName>
    </submittedName>
</protein>
<keyword evidence="3" id="KW-1185">Reference proteome</keyword>
<dbReference type="AlphaFoldDB" id="A0A151Z7V1"/>
<keyword evidence="1" id="KW-1133">Transmembrane helix</keyword>
<dbReference type="Proteomes" id="UP000076078">
    <property type="component" value="Unassembled WGS sequence"/>
</dbReference>